<name>A0ABP9JAQ2_9MICO</name>
<comment type="pathway">
    <text evidence="1">Cofactor biosynthesis; biotin biosynthesis; biotin from 7,8-diaminononanoate: step 1/2.</text>
</comment>
<evidence type="ECO:0000313" key="2">
    <source>
        <dbReference type="EMBL" id="GAA5024566.1"/>
    </source>
</evidence>
<accession>A0ABP9JAQ2</accession>
<dbReference type="PANTHER" id="PTHR43210">
    <property type="entry name" value="DETHIOBIOTIN SYNTHETASE"/>
    <property type="match status" value="1"/>
</dbReference>
<dbReference type="CDD" id="cd03109">
    <property type="entry name" value="DTBS"/>
    <property type="match status" value="1"/>
</dbReference>
<dbReference type="InterPro" id="IPR027417">
    <property type="entry name" value="P-loop_NTPase"/>
</dbReference>
<dbReference type="Pfam" id="PF13500">
    <property type="entry name" value="AAA_26"/>
    <property type="match status" value="1"/>
</dbReference>
<feature type="binding site" evidence="1">
    <location>
        <position position="22"/>
    </location>
    <ligand>
        <name>Mg(2+)</name>
        <dbReference type="ChEBI" id="CHEBI:18420"/>
    </ligand>
</feature>
<keyword evidence="1" id="KW-0460">Magnesium</keyword>
<keyword evidence="3" id="KW-1185">Reference proteome</keyword>
<evidence type="ECO:0000313" key="3">
    <source>
        <dbReference type="Proteomes" id="UP001500427"/>
    </source>
</evidence>
<evidence type="ECO:0000256" key="1">
    <source>
        <dbReference type="HAMAP-Rule" id="MF_00336"/>
    </source>
</evidence>
<feature type="binding site" evidence="1">
    <location>
        <begin position="176"/>
        <end position="177"/>
    </location>
    <ligand>
        <name>ATP</name>
        <dbReference type="ChEBI" id="CHEBI:30616"/>
    </ligand>
</feature>
<dbReference type="EMBL" id="BAABIW010000011">
    <property type="protein sequence ID" value="GAA5024566.1"/>
    <property type="molecule type" value="Genomic_DNA"/>
</dbReference>
<comment type="function">
    <text evidence="1">Catalyzes a mechanistically unusual reaction, the ATP-dependent insertion of CO2 between the N7 and N8 nitrogen atoms of 7,8-diaminopelargonic acid (DAPA, also called 7,8-diammoniononanoate) to form a ureido ring.</text>
</comment>
<proteinExistence type="inferred from homology"/>
<comment type="subcellular location">
    <subcellularLocation>
        <location evidence="1">Cytoplasm</location>
    </subcellularLocation>
</comment>
<feature type="binding site" evidence="1">
    <location>
        <position position="56"/>
    </location>
    <ligand>
        <name>Mg(2+)</name>
        <dbReference type="ChEBI" id="CHEBI:18420"/>
    </ligand>
</feature>
<dbReference type="SUPFAM" id="SSF52540">
    <property type="entry name" value="P-loop containing nucleoside triphosphate hydrolases"/>
    <property type="match status" value="1"/>
</dbReference>
<feature type="binding site" evidence="1">
    <location>
        <position position="47"/>
    </location>
    <ligand>
        <name>substrate</name>
    </ligand>
</feature>
<comment type="similarity">
    <text evidence="1">Belongs to the dethiobiotin synthetase family.</text>
</comment>
<comment type="cofactor">
    <cofactor evidence="1">
        <name>Mg(2+)</name>
        <dbReference type="ChEBI" id="CHEBI:18420"/>
    </cofactor>
</comment>
<keyword evidence="1" id="KW-0436">Ligase</keyword>
<comment type="catalytic activity">
    <reaction evidence="1">
        <text>(7R,8S)-7,8-diammoniononanoate + CO2 + ATP = (4R,5S)-dethiobiotin + ADP + phosphate + 3 H(+)</text>
        <dbReference type="Rhea" id="RHEA:15805"/>
        <dbReference type="ChEBI" id="CHEBI:15378"/>
        <dbReference type="ChEBI" id="CHEBI:16526"/>
        <dbReference type="ChEBI" id="CHEBI:30616"/>
        <dbReference type="ChEBI" id="CHEBI:43474"/>
        <dbReference type="ChEBI" id="CHEBI:149469"/>
        <dbReference type="ChEBI" id="CHEBI:149473"/>
        <dbReference type="ChEBI" id="CHEBI:456216"/>
        <dbReference type="EC" id="6.3.3.3"/>
    </reaction>
</comment>
<gene>
    <name evidence="1 2" type="primary">bioD</name>
    <name evidence="2" type="ORF">GCM10023258_16710</name>
</gene>
<comment type="caution">
    <text evidence="2">The sequence shown here is derived from an EMBL/GenBank/DDBJ whole genome shotgun (WGS) entry which is preliminary data.</text>
</comment>
<dbReference type="Proteomes" id="UP001500427">
    <property type="component" value="Unassembled WGS sequence"/>
</dbReference>
<keyword evidence="1" id="KW-0093">Biotin biosynthesis</keyword>
<keyword evidence="1" id="KW-0067">ATP-binding</keyword>
<dbReference type="EC" id="6.3.3.3" evidence="1"/>
<dbReference type="HAMAP" id="MF_00336">
    <property type="entry name" value="BioD"/>
    <property type="match status" value="1"/>
</dbReference>
<dbReference type="InterPro" id="IPR004472">
    <property type="entry name" value="DTB_synth_BioD"/>
</dbReference>
<comment type="caution">
    <text evidence="1">Lacks conserved residue(s) required for the propagation of feature annotation.</text>
</comment>
<protein>
    <recommendedName>
        <fullName evidence="1">ATP-dependent dethiobiotin synthetase BioD</fullName>
        <ecNumber evidence="1">6.3.3.3</ecNumber>
    </recommendedName>
    <alternativeName>
        <fullName evidence="1">DTB synthetase</fullName>
        <shortName evidence="1">DTBS</shortName>
    </alternativeName>
    <alternativeName>
        <fullName evidence="1">Dethiobiotin synthase</fullName>
    </alternativeName>
</protein>
<dbReference type="PANTHER" id="PTHR43210:SF5">
    <property type="entry name" value="DETHIOBIOTIN SYNTHETASE"/>
    <property type="match status" value="1"/>
</dbReference>
<comment type="subunit">
    <text evidence="1">Homodimer.</text>
</comment>
<feature type="binding site" evidence="1">
    <location>
        <position position="56"/>
    </location>
    <ligand>
        <name>ATP</name>
        <dbReference type="ChEBI" id="CHEBI:30616"/>
    </ligand>
</feature>
<keyword evidence="1" id="KW-0963">Cytoplasm</keyword>
<keyword evidence="1" id="KW-0479">Metal-binding</keyword>
<feature type="binding site" evidence="1">
    <location>
        <begin position="18"/>
        <end position="23"/>
    </location>
    <ligand>
        <name>ATP</name>
        <dbReference type="ChEBI" id="CHEBI:30616"/>
    </ligand>
</feature>
<feature type="binding site" evidence="1">
    <location>
        <position position="114"/>
    </location>
    <ligand>
        <name>Mg(2+)</name>
        <dbReference type="ChEBI" id="CHEBI:18420"/>
    </ligand>
</feature>
<reference evidence="3" key="1">
    <citation type="journal article" date="2019" name="Int. J. Syst. Evol. Microbiol.">
        <title>The Global Catalogue of Microorganisms (GCM) 10K type strain sequencing project: providing services to taxonomists for standard genome sequencing and annotation.</title>
        <authorList>
            <consortium name="The Broad Institute Genomics Platform"/>
            <consortium name="The Broad Institute Genome Sequencing Center for Infectious Disease"/>
            <person name="Wu L."/>
            <person name="Ma J."/>
        </authorList>
    </citation>
    <scope>NUCLEOTIDE SEQUENCE [LARGE SCALE GENOMIC DNA]</scope>
    <source>
        <strain evidence="3">JCM 17687</strain>
    </source>
</reference>
<feature type="active site" evidence="1">
    <location>
        <position position="43"/>
    </location>
</feature>
<sequence>MPEVPLPRVVVVTGTDTDVGKTVVSAAVTATLLASGRSVAAYKPTQTGVGPADEGDMALVTALTGARTAEGVRLLAPMAPRPAAALEGARLPTLAHHRRAVAALLDAHDVVVVEGAGGLLVELTDEGETLADLAGALPDCGVVLVVRSGLGTLNHTMLTREALSRRGIRQLGIVIGSWPGPPRLPDVIESSNREHLATLPEGLLGAVPRGAPGLGAEVFRTSAAAWLPGLAQRLGTP</sequence>
<dbReference type="Gene3D" id="3.40.50.300">
    <property type="entry name" value="P-loop containing nucleotide triphosphate hydrolases"/>
    <property type="match status" value="1"/>
</dbReference>
<dbReference type="NCBIfam" id="TIGR00347">
    <property type="entry name" value="bioD"/>
    <property type="match status" value="1"/>
</dbReference>
<keyword evidence="1" id="KW-0547">Nucleotide-binding</keyword>
<feature type="binding site" evidence="1">
    <location>
        <begin position="114"/>
        <end position="117"/>
    </location>
    <ligand>
        <name>ATP</name>
        <dbReference type="ChEBI" id="CHEBI:30616"/>
    </ligand>
</feature>
<organism evidence="2 3">
    <name type="scientific">Terrabacter aeriphilus</name>
    <dbReference type="NCBI Taxonomy" id="515662"/>
    <lineage>
        <taxon>Bacteria</taxon>
        <taxon>Bacillati</taxon>
        <taxon>Actinomycetota</taxon>
        <taxon>Actinomycetes</taxon>
        <taxon>Micrococcales</taxon>
        <taxon>Intrasporangiaceae</taxon>
        <taxon>Terrabacter</taxon>
    </lineage>
</organism>